<dbReference type="AlphaFoldDB" id="A0AAE0KHZ1"/>
<name>A0AAE0KHZ1_9PEZI</name>
<organism evidence="1 2">
    <name type="scientific">Lasiosphaeria ovina</name>
    <dbReference type="NCBI Taxonomy" id="92902"/>
    <lineage>
        <taxon>Eukaryota</taxon>
        <taxon>Fungi</taxon>
        <taxon>Dikarya</taxon>
        <taxon>Ascomycota</taxon>
        <taxon>Pezizomycotina</taxon>
        <taxon>Sordariomycetes</taxon>
        <taxon>Sordariomycetidae</taxon>
        <taxon>Sordariales</taxon>
        <taxon>Lasiosphaeriaceae</taxon>
        <taxon>Lasiosphaeria</taxon>
    </lineage>
</organism>
<accession>A0AAE0KHZ1</accession>
<evidence type="ECO:0000313" key="2">
    <source>
        <dbReference type="Proteomes" id="UP001287356"/>
    </source>
</evidence>
<proteinExistence type="predicted"/>
<dbReference type="EMBL" id="JAULSN010000003">
    <property type="protein sequence ID" value="KAK3377103.1"/>
    <property type="molecule type" value="Genomic_DNA"/>
</dbReference>
<keyword evidence="2" id="KW-1185">Reference proteome</keyword>
<gene>
    <name evidence="1" type="ORF">B0T24DRAFT_620462</name>
</gene>
<protein>
    <submittedName>
        <fullName evidence="1">Uncharacterized protein</fullName>
    </submittedName>
</protein>
<comment type="caution">
    <text evidence="1">The sequence shown here is derived from an EMBL/GenBank/DDBJ whole genome shotgun (WGS) entry which is preliminary data.</text>
</comment>
<reference evidence="1" key="2">
    <citation type="submission" date="2023-06" db="EMBL/GenBank/DDBJ databases">
        <authorList>
            <consortium name="Lawrence Berkeley National Laboratory"/>
            <person name="Haridas S."/>
            <person name="Hensen N."/>
            <person name="Bonometti L."/>
            <person name="Westerberg I."/>
            <person name="Brannstrom I.O."/>
            <person name="Guillou S."/>
            <person name="Cros-Aarteil S."/>
            <person name="Calhoun S."/>
            <person name="Kuo A."/>
            <person name="Mondo S."/>
            <person name="Pangilinan J."/>
            <person name="Riley R."/>
            <person name="Labutti K."/>
            <person name="Andreopoulos B."/>
            <person name="Lipzen A."/>
            <person name="Chen C."/>
            <person name="Yanf M."/>
            <person name="Daum C."/>
            <person name="Ng V."/>
            <person name="Clum A."/>
            <person name="Steindorff A."/>
            <person name="Ohm R."/>
            <person name="Martin F."/>
            <person name="Silar P."/>
            <person name="Natvig D."/>
            <person name="Lalanne C."/>
            <person name="Gautier V."/>
            <person name="Ament-Velasquez S.L."/>
            <person name="Kruys A."/>
            <person name="Hutchinson M.I."/>
            <person name="Powell A.J."/>
            <person name="Barry K."/>
            <person name="Miller A.N."/>
            <person name="Grigoriev I.V."/>
            <person name="Debuchy R."/>
            <person name="Gladieux P."/>
            <person name="Thoren M.H."/>
            <person name="Johannesson H."/>
        </authorList>
    </citation>
    <scope>NUCLEOTIDE SEQUENCE</scope>
    <source>
        <strain evidence="1">CBS 958.72</strain>
    </source>
</reference>
<dbReference type="Proteomes" id="UP001287356">
    <property type="component" value="Unassembled WGS sequence"/>
</dbReference>
<sequence length="250" mass="27582">MATAPSAVRYSTANVANDSAAQSFAWEEGIPVNKFWDSLSFCTSRNFLRNFSAAELAALPIDAASSAPDTEKLELLLRLLETKLSHNDINITEQEDNDDDDGKFNRWNDICLAIASIQSELGRLDAAETTIRAMAAARRDKTNLSPLHMLADHLVKIRKFAEAEAMERPVVQWMDAHPRLGKDSPQALSARRVLVRALWGIGGERCAEAQVLVGEVREIVAGMGEGRFGVYQQEERELVEELVVALGMEG</sequence>
<evidence type="ECO:0000313" key="1">
    <source>
        <dbReference type="EMBL" id="KAK3377103.1"/>
    </source>
</evidence>
<reference evidence="1" key="1">
    <citation type="journal article" date="2023" name="Mol. Phylogenet. Evol.">
        <title>Genome-scale phylogeny and comparative genomics of the fungal order Sordariales.</title>
        <authorList>
            <person name="Hensen N."/>
            <person name="Bonometti L."/>
            <person name="Westerberg I."/>
            <person name="Brannstrom I.O."/>
            <person name="Guillou S."/>
            <person name="Cros-Aarteil S."/>
            <person name="Calhoun S."/>
            <person name="Haridas S."/>
            <person name="Kuo A."/>
            <person name="Mondo S."/>
            <person name="Pangilinan J."/>
            <person name="Riley R."/>
            <person name="LaButti K."/>
            <person name="Andreopoulos B."/>
            <person name="Lipzen A."/>
            <person name="Chen C."/>
            <person name="Yan M."/>
            <person name="Daum C."/>
            <person name="Ng V."/>
            <person name="Clum A."/>
            <person name="Steindorff A."/>
            <person name="Ohm R.A."/>
            <person name="Martin F."/>
            <person name="Silar P."/>
            <person name="Natvig D.O."/>
            <person name="Lalanne C."/>
            <person name="Gautier V."/>
            <person name="Ament-Velasquez S.L."/>
            <person name="Kruys A."/>
            <person name="Hutchinson M.I."/>
            <person name="Powell A.J."/>
            <person name="Barry K."/>
            <person name="Miller A.N."/>
            <person name="Grigoriev I.V."/>
            <person name="Debuchy R."/>
            <person name="Gladieux P."/>
            <person name="Hiltunen Thoren M."/>
            <person name="Johannesson H."/>
        </authorList>
    </citation>
    <scope>NUCLEOTIDE SEQUENCE</scope>
    <source>
        <strain evidence="1">CBS 958.72</strain>
    </source>
</reference>